<name>A0AA37GYW7_9PEZI</name>
<evidence type="ECO:0000256" key="4">
    <source>
        <dbReference type="ARBA" id="ARBA00022989"/>
    </source>
</evidence>
<keyword evidence="4" id="KW-1133">Transmembrane helix</keyword>
<dbReference type="InterPro" id="IPR023395">
    <property type="entry name" value="MCP_dom_sf"/>
</dbReference>
<evidence type="ECO:0000256" key="3">
    <source>
        <dbReference type="ARBA" id="ARBA00022792"/>
    </source>
</evidence>
<dbReference type="AlphaFoldDB" id="A0AA37GYW7"/>
<sequence>MPRACNGRKTQDPVEKSRRRGLHKRYPGYVISKDAKMGFSRLAYHANRSDSLKDAVKKTWARAGFRGFYQGLIPWAWIEASTKGAILVLTSTEVEYYARSYGLGHSTAGVLGVL</sequence>
<keyword evidence="8" id="KW-1185">Reference proteome</keyword>
<evidence type="ECO:0000313" key="8">
    <source>
        <dbReference type="Proteomes" id="UP001055172"/>
    </source>
</evidence>
<feature type="region of interest" description="Disordered" evidence="6">
    <location>
        <begin position="1"/>
        <end position="21"/>
    </location>
</feature>
<keyword evidence="3" id="KW-0496">Mitochondrion</keyword>
<keyword evidence="3" id="KW-0999">Mitochondrion inner membrane</keyword>
<comment type="subcellular location">
    <subcellularLocation>
        <location evidence="1">Membrane</location>
    </subcellularLocation>
</comment>
<dbReference type="EMBL" id="BPPX01000036">
    <property type="protein sequence ID" value="GJC88862.1"/>
    <property type="molecule type" value="Genomic_DNA"/>
</dbReference>
<keyword evidence="2" id="KW-0812">Transmembrane</keyword>
<evidence type="ECO:0000256" key="6">
    <source>
        <dbReference type="SAM" id="MobiDB-lite"/>
    </source>
</evidence>
<dbReference type="PANTHER" id="PTHR46982">
    <property type="entry name" value="CITRATE/OXOGLUTARATE CARRIER PROTEIN"/>
    <property type="match status" value="1"/>
</dbReference>
<keyword evidence="5" id="KW-0472">Membrane</keyword>
<comment type="caution">
    <text evidence="7">The sequence shown here is derived from an EMBL/GenBank/DDBJ whole genome shotgun (WGS) entry which is preliminary data.</text>
</comment>
<evidence type="ECO:0000256" key="2">
    <source>
        <dbReference type="ARBA" id="ARBA00022692"/>
    </source>
</evidence>
<gene>
    <name evidence="7" type="ORF">ColLi_11700</name>
</gene>
<dbReference type="GO" id="GO:0006843">
    <property type="term" value="P:mitochondrial citrate transmembrane transport"/>
    <property type="evidence" value="ECO:0007669"/>
    <property type="project" value="TreeGrafter"/>
</dbReference>
<dbReference type="SUPFAM" id="SSF103506">
    <property type="entry name" value="Mitochondrial carrier"/>
    <property type="match status" value="1"/>
</dbReference>
<reference evidence="7 8" key="1">
    <citation type="submission" date="2021-07" db="EMBL/GenBank/DDBJ databases">
        <title>Genome data of Colletotrichum spaethianum.</title>
        <authorList>
            <person name="Utami Y.D."/>
            <person name="Hiruma K."/>
        </authorList>
    </citation>
    <scope>NUCLEOTIDE SEQUENCE [LARGE SCALE GENOMIC DNA]</scope>
    <source>
        <strain evidence="7 8">MAFF 242679</strain>
    </source>
</reference>
<evidence type="ECO:0000256" key="1">
    <source>
        <dbReference type="ARBA" id="ARBA00004370"/>
    </source>
</evidence>
<protein>
    <submittedName>
        <fullName evidence="7">Mitochondrial carrier C83.13</fullName>
    </submittedName>
</protein>
<organism evidence="7 8">
    <name type="scientific">Colletotrichum liriopes</name>
    <dbReference type="NCBI Taxonomy" id="708192"/>
    <lineage>
        <taxon>Eukaryota</taxon>
        <taxon>Fungi</taxon>
        <taxon>Dikarya</taxon>
        <taxon>Ascomycota</taxon>
        <taxon>Pezizomycotina</taxon>
        <taxon>Sordariomycetes</taxon>
        <taxon>Hypocreomycetidae</taxon>
        <taxon>Glomerellales</taxon>
        <taxon>Glomerellaceae</taxon>
        <taxon>Colletotrichum</taxon>
        <taxon>Colletotrichum spaethianum species complex</taxon>
    </lineage>
</organism>
<evidence type="ECO:0000256" key="5">
    <source>
        <dbReference type="ARBA" id="ARBA00023136"/>
    </source>
</evidence>
<proteinExistence type="predicted"/>
<dbReference type="PANTHER" id="PTHR46982:SF1">
    <property type="entry name" value="CITRATE_OXOGLUTARATE CARRIER PROTEIN"/>
    <property type="match status" value="1"/>
</dbReference>
<dbReference type="InterPro" id="IPR053017">
    <property type="entry name" value="Mito_Cit/Oxoglu_Carrier"/>
</dbReference>
<dbReference type="GO" id="GO:0016020">
    <property type="term" value="C:membrane"/>
    <property type="evidence" value="ECO:0007669"/>
    <property type="project" value="UniProtKB-SubCell"/>
</dbReference>
<dbReference type="GO" id="GO:0005739">
    <property type="term" value="C:mitochondrion"/>
    <property type="evidence" value="ECO:0007669"/>
    <property type="project" value="TreeGrafter"/>
</dbReference>
<dbReference type="GO" id="GO:0015742">
    <property type="term" value="P:alpha-ketoglutarate transport"/>
    <property type="evidence" value="ECO:0007669"/>
    <property type="project" value="TreeGrafter"/>
</dbReference>
<dbReference type="GO" id="GO:0005371">
    <property type="term" value="F:tricarboxylate secondary active transmembrane transporter activity"/>
    <property type="evidence" value="ECO:0007669"/>
    <property type="project" value="TreeGrafter"/>
</dbReference>
<evidence type="ECO:0000313" key="7">
    <source>
        <dbReference type="EMBL" id="GJC88862.1"/>
    </source>
</evidence>
<accession>A0AA37GYW7</accession>
<dbReference type="Proteomes" id="UP001055172">
    <property type="component" value="Unassembled WGS sequence"/>
</dbReference>